<dbReference type="Gene3D" id="3.90.1750.10">
    <property type="entry name" value="Hect, E3 ligase catalytic domains"/>
    <property type="match status" value="1"/>
</dbReference>
<dbReference type="SMART" id="SM00119">
    <property type="entry name" value="HECTc"/>
    <property type="match status" value="1"/>
</dbReference>
<evidence type="ECO:0000256" key="10">
    <source>
        <dbReference type="PROSITE-ProRule" id="PRU00322"/>
    </source>
</evidence>
<dbReference type="InterPro" id="IPR050409">
    <property type="entry name" value="E3_ubiq-protein_ligase"/>
</dbReference>
<gene>
    <name evidence="14" type="ORF">Ae201684_018624</name>
</gene>
<dbReference type="CDD" id="cd00078">
    <property type="entry name" value="HECTc"/>
    <property type="match status" value="1"/>
</dbReference>
<feature type="domain" description="HECT" evidence="13">
    <location>
        <begin position="347"/>
        <end position="695"/>
    </location>
</feature>
<keyword evidence="11" id="KW-1133">Transmembrane helix</keyword>
<proteinExistence type="predicted"/>
<evidence type="ECO:0000256" key="3">
    <source>
        <dbReference type="ARBA" id="ARBA00012485"/>
    </source>
</evidence>
<reference evidence="14 15" key="1">
    <citation type="submission" date="2019-07" db="EMBL/GenBank/DDBJ databases">
        <title>Genomics analysis of Aphanomyces spp. identifies a new class of oomycete effector associated with host adaptation.</title>
        <authorList>
            <person name="Gaulin E."/>
        </authorList>
    </citation>
    <scope>NUCLEOTIDE SEQUENCE [LARGE SCALE GENOMIC DNA]</scope>
    <source>
        <strain evidence="14 15">ATCC 201684</strain>
    </source>
</reference>
<evidence type="ECO:0000256" key="8">
    <source>
        <dbReference type="ARBA" id="ARBA00022833"/>
    </source>
</evidence>
<dbReference type="PROSITE" id="PS50199">
    <property type="entry name" value="ZF_RANBP2_2"/>
    <property type="match status" value="1"/>
</dbReference>
<dbReference type="InterPro" id="IPR001876">
    <property type="entry name" value="Znf_RanBP2"/>
</dbReference>
<keyword evidence="11" id="KW-0812">Transmembrane</keyword>
<evidence type="ECO:0000256" key="11">
    <source>
        <dbReference type="SAM" id="Phobius"/>
    </source>
</evidence>
<dbReference type="GO" id="GO:0061630">
    <property type="term" value="F:ubiquitin protein ligase activity"/>
    <property type="evidence" value="ECO:0007669"/>
    <property type="project" value="UniProtKB-EC"/>
</dbReference>
<evidence type="ECO:0000256" key="5">
    <source>
        <dbReference type="ARBA" id="ARBA00022723"/>
    </source>
</evidence>
<comment type="pathway">
    <text evidence="2">Protein modification; protein ubiquitination.</text>
</comment>
<keyword evidence="7 9" id="KW-0833">Ubl conjugation pathway</keyword>
<evidence type="ECO:0000256" key="2">
    <source>
        <dbReference type="ARBA" id="ARBA00004906"/>
    </source>
</evidence>
<keyword evidence="15" id="KW-1185">Reference proteome</keyword>
<protein>
    <recommendedName>
        <fullName evidence="3">HECT-type E3 ubiquitin transferase</fullName>
        <ecNumber evidence="3">2.3.2.26</ecNumber>
    </recommendedName>
</protein>
<keyword evidence="4" id="KW-0808">Transferase</keyword>
<evidence type="ECO:0000256" key="9">
    <source>
        <dbReference type="PROSITE-ProRule" id="PRU00104"/>
    </source>
</evidence>
<dbReference type="InterPro" id="IPR035983">
    <property type="entry name" value="Hect_E3_ubiquitin_ligase"/>
</dbReference>
<dbReference type="EC" id="2.3.2.26" evidence="3"/>
<keyword evidence="5" id="KW-0479">Metal-binding</keyword>
<comment type="catalytic activity">
    <reaction evidence="1">
        <text>S-ubiquitinyl-[E2 ubiquitin-conjugating enzyme]-L-cysteine + [acceptor protein]-L-lysine = [E2 ubiquitin-conjugating enzyme]-L-cysteine + N(6)-ubiquitinyl-[acceptor protein]-L-lysine.</text>
        <dbReference type="EC" id="2.3.2.26"/>
    </reaction>
</comment>
<dbReference type="GO" id="GO:0008270">
    <property type="term" value="F:zinc ion binding"/>
    <property type="evidence" value="ECO:0007669"/>
    <property type="project" value="UniProtKB-KW"/>
</dbReference>
<keyword evidence="11" id="KW-0472">Membrane</keyword>
<evidence type="ECO:0000313" key="15">
    <source>
        <dbReference type="Proteomes" id="UP000481153"/>
    </source>
</evidence>
<dbReference type="GO" id="GO:0005737">
    <property type="term" value="C:cytoplasm"/>
    <property type="evidence" value="ECO:0007669"/>
    <property type="project" value="TreeGrafter"/>
</dbReference>
<dbReference type="Proteomes" id="UP000481153">
    <property type="component" value="Unassembled WGS sequence"/>
</dbReference>
<feature type="domain" description="RanBP2-type" evidence="12">
    <location>
        <begin position="74"/>
        <end position="105"/>
    </location>
</feature>
<dbReference type="Gene3D" id="3.30.2160.10">
    <property type="entry name" value="Hect, E3 ligase catalytic domain"/>
    <property type="match status" value="1"/>
</dbReference>
<evidence type="ECO:0000256" key="4">
    <source>
        <dbReference type="ARBA" id="ARBA00022679"/>
    </source>
</evidence>
<name>A0A6G0W513_9STRA</name>
<evidence type="ECO:0000256" key="1">
    <source>
        <dbReference type="ARBA" id="ARBA00000885"/>
    </source>
</evidence>
<dbReference type="PANTHER" id="PTHR11254:SF440">
    <property type="entry name" value="E3 UBIQUITIN-PROTEIN LIGASE NEDD-4"/>
    <property type="match status" value="1"/>
</dbReference>
<evidence type="ECO:0000259" key="13">
    <source>
        <dbReference type="PROSITE" id="PS50237"/>
    </source>
</evidence>
<dbReference type="InterPro" id="IPR000569">
    <property type="entry name" value="HECT_dom"/>
</dbReference>
<evidence type="ECO:0000256" key="6">
    <source>
        <dbReference type="ARBA" id="ARBA00022771"/>
    </source>
</evidence>
<evidence type="ECO:0000313" key="14">
    <source>
        <dbReference type="EMBL" id="KAF0722144.1"/>
    </source>
</evidence>
<dbReference type="Gene3D" id="3.30.2410.10">
    <property type="entry name" value="Hect, E3 ligase catalytic domain"/>
    <property type="match status" value="1"/>
</dbReference>
<dbReference type="GO" id="GO:0006511">
    <property type="term" value="P:ubiquitin-dependent protein catabolic process"/>
    <property type="evidence" value="ECO:0007669"/>
    <property type="project" value="TreeGrafter"/>
</dbReference>
<dbReference type="EMBL" id="VJMJ01000345">
    <property type="protein sequence ID" value="KAF0722144.1"/>
    <property type="molecule type" value="Genomic_DNA"/>
</dbReference>
<comment type="caution">
    <text evidence="14">The sequence shown here is derived from an EMBL/GenBank/DDBJ whole genome shotgun (WGS) entry which is preliminary data.</text>
</comment>
<dbReference type="Pfam" id="PF00632">
    <property type="entry name" value="HECT"/>
    <property type="match status" value="1"/>
</dbReference>
<dbReference type="GO" id="GO:0016567">
    <property type="term" value="P:protein ubiquitination"/>
    <property type="evidence" value="ECO:0007669"/>
    <property type="project" value="TreeGrafter"/>
</dbReference>
<accession>A0A6G0W513</accession>
<organism evidence="14 15">
    <name type="scientific">Aphanomyces euteiches</name>
    <dbReference type="NCBI Taxonomy" id="100861"/>
    <lineage>
        <taxon>Eukaryota</taxon>
        <taxon>Sar</taxon>
        <taxon>Stramenopiles</taxon>
        <taxon>Oomycota</taxon>
        <taxon>Saprolegniomycetes</taxon>
        <taxon>Saprolegniales</taxon>
        <taxon>Verrucalvaceae</taxon>
        <taxon>Aphanomyces</taxon>
    </lineage>
</organism>
<feature type="active site" description="Glycyl thioester intermediate" evidence="9">
    <location>
        <position position="662"/>
    </location>
</feature>
<evidence type="ECO:0000259" key="12">
    <source>
        <dbReference type="PROSITE" id="PS50199"/>
    </source>
</evidence>
<dbReference type="PANTHER" id="PTHR11254">
    <property type="entry name" value="HECT DOMAIN UBIQUITIN-PROTEIN LIGASE"/>
    <property type="match status" value="1"/>
</dbReference>
<dbReference type="SMART" id="SM00547">
    <property type="entry name" value="ZnF_RBZ"/>
    <property type="match status" value="1"/>
</dbReference>
<feature type="transmembrane region" description="Helical" evidence="11">
    <location>
        <begin position="21"/>
        <end position="43"/>
    </location>
</feature>
<dbReference type="AlphaFoldDB" id="A0A6G0W513"/>
<dbReference type="PROSITE" id="PS01358">
    <property type="entry name" value="ZF_RANBP2_1"/>
    <property type="match status" value="1"/>
</dbReference>
<keyword evidence="8" id="KW-0862">Zinc</keyword>
<dbReference type="FunFam" id="3.30.2410.10:FF:000009">
    <property type="entry name" value="Probable E3 ubiquitin-protein ligase HECTD2"/>
    <property type="match status" value="1"/>
</dbReference>
<dbReference type="VEuPathDB" id="FungiDB:AeMF1_011209"/>
<sequence>MEAAPRMFRALQASTSFDGGLAVYIYIFLGAMAFVGLLSILAYCYHQRRLARYLETDNMNNNMQRHSLVDSFIEAGETEWQCSICYHDNHPAKRECLLCGTPQVVSEQVVATPRYHGGDPDAQLDPIQAARQRSFHVRRLNEMQENIHLTQRQRGARRRNLWKREKGTDGQMRWVRIEDCKPRVSILSSQAAPPPEEYLFDMHNRTSFSQTESTTVETELMLTPSSEKKKLAKITKRVEKPAASSPIAPQDSVGFVRDMDDFGNVSWVPADTIRMSDALVIDTDEFPRASSVIDFESVAALPFRHKVRWFLQELDKVAVPWEEGHLLLKIRRDAVLEESMHLLMLIPASDLRQRLRIEFIDEPGLDAGGLLREWVLLLCERLFDGSYGLFQSSLVEQSGYWINTNSSQLKPDDLKSYEFIGRLIAKCLLEGQLLTVHFALPLLKHILGVPISFSDLEFLDEELCRNAHWLRENDHVEALSLDFTVQTFDANGQALPPIELIPNGASIPVTDANKEEYLHALLKYYMFDSVHAQVNALLKGLFDVVPRNLLAVFDYQELELLICGVPKIDVDDWQRHSDIKYLDFDHSSKGELKVIEWFWSIVSEFTQDQRARLLQFVTGTSRVPVEGFKGLLSNDGRVRRFGIQMVGRGVPPTGLYPKAHTCFNRIDLPLYNTKEEMATYLTLVINMEITGFTMQ</sequence>
<dbReference type="SUPFAM" id="SSF56204">
    <property type="entry name" value="Hect, E3 ligase catalytic domain"/>
    <property type="match status" value="1"/>
</dbReference>
<dbReference type="PROSITE" id="PS50237">
    <property type="entry name" value="HECT"/>
    <property type="match status" value="1"/>
</dbReference>
<evidence type="ECO:0000256" key="7">
    <source>
        <dbReference type="ARBA" id="ARBA00022786"/>
    </source>
</evidence>
<keyword evidence="6 10" id="KW-0863">Zinc-finger</keyword>